<reference evidence="2 3" key="1">
    <citation type="submission" date="2023-09" db="EMBL/GenBank/DDBJ databases">
        <title>Nesidiocoris tenuis whole genome shotgun sequence.</title>
        <authorList>
            <person name="Shibata T."/>
            <person name="Shimoda M."/>
            <person name="Kobayashi T."/>
            <person name="Uehara T."/>
        </authorList>
    </citation>
    <scope>NUCLEOTIDE SEQUENCE [LARGE SCALE GENOMIC DNA]</scope>
    <source>
        <strain evidence="2 3">Japan</strain>
    </source>
</reference>
<evidence type="ECO:0000256" key="1">
    <source>
        <dbReference type="SAM" id="MobiDB-lite"/>
    </source>
</evidence>
<protein>
    <submittedName>
        <fullName evidence="2">Uncharacterized protein</fullName>
    </submittedName>
</protein>
<feature type="region of interest" description="Disordered" evidence="1">
    <location>
        <begin position="40"/>
        <end position="59"/>
    </location>
</feature>
<evidence type="ECO:0000313" key="2">
    <source>
        <dbReference type="EMBL" id="BES99433.1"/>
    </source>
</evidence>
<organism evidence="2 3">
    <name type="scientific">Nesidiocoris tenuis</name>
    <dbReference type="NCBI Taxonomy" id="355587"/>
    <lineage>
        <taxon>Eukaryota</taxon>
        <taxon>Metazoa</taxon>
        <taxon>Ecdysozoa</taxon>
        <taxon>Arthropoda</taxon>
        <taxon>Hexapoda</taxon>
        <taxon>Insecta</taxon>
        <taxon>Pterygota</taxon>
        <taxon>Neoptera</taxon>
        <taxon>Paraneoptera</taxon>
        <taxon>Hemiptera</taxon>
        <taxon>Heteroptera</taxon>
        <taxon>Panheteroptera</taxon>
        <taxon>Cimicomorpha</taxon>
        <taxon>Miridae</taxon>
        <taxon>Dicyphina</taxon>
        <taxon>Nesidiocoris</taxon>
    </lineage>
</organism>
<feature type="region of interest" description="Disordered" evidence="1">
    <location>
        <begin position="72"/>
        <end position="92"/>
    </location>
</feature>
<dbReference type="EMBL" id="AP028918">
    <property type="protein sequence ID" value="BES99433.1"/>
    <property type="molecule type" value="Genomic_DNA"/>
</dbReference>
<keyword evidence="3" id="KW-1185">Reference proteome</keyword>
<name>A0ABN7B4V5_9HEMI</name>
<sequence length="92" mass="10437">MSSQETQGLNFRGIHSKTPSDRRKVQLRGLIVRVVRFEETRKSGPNASSESCEETKEAPKRNYLLPLVLGGAAQRRTERTKGPQMEWTVLPQ</sequence>
<feature type="region of interest" description="Disordered" evidence="1">
    <location>
        <begin position="1"/>
        <end position="22"/>
    </location>
</feature>
<proteinExistence type="predicted"/>
<evidence type="ECO:0000313" key="3">
    <source>
        <dbReference type="Proteomes" id="UP001307889"/>
    </source>
</evidence>
<dbReference type="Proteomes" id="UP001307889">
    <property type="component" value="Chromosome 10"/>
</dbReference>
<accession>A0ABN7B4V5</accession>
<gene>
    <name evidence="2" type="ORF">NTJ_12250</name>
</gene>